<evidence type="ECO:0000313" key="3">
    <source>
        <dbReference type="EMBL" id="MCL7035586.1"/>
    </source>
</evidence>
<feature type="coiled-coil region" evidence="1">
    <location>
        <begin position="110"/>
        <end position="137"/>
    </location>
</feature>
<reference evidence="3" key="1">
    <citation type="submission" date="2022-03" db="EMBL/GenBank/DDBJ databases">
        <title>A functionally conserved STORR gene fusion in Papaver species that diverged 16.8 million years ago.</title>
        <authorList>
            <person name="Catania T."/>
        </authorList>
    </citation>
    <scope>NUCLEOTIDE SEQUENCE</scope>
    <source>
        <strain evidence="3">S-191538</strain>
    </source>
</reference>
<feature type="domain" description="DOG1" evidence="2">
    <location>
        <begin position="7"/>
        <end position="233"/>
    </location>
</feature>
<dbReference type="Pfam" id="PF14144">
    <property type="entry name" value="DOG1"/>
    <property type="match status" value="1"/>
</dbReference>
<dbReference type="InterPro" id="IPR025422">
    <property type="entry name" value="TGA_domain"/>
</dbReference>
<gene>
    <name evidence="3" type="ORF">MKW94_011365</name>
</gene>
<dbReference type="Proteomes" id="UP001177140">
    <property type="component" value="Unassembled WGS sequence"/>
</dbReference>
<comment type="caution">
    <text evidence="3">The sequence shown here is derived from an EMBL/GenBank/DDBJ whole genome shotgun (WGS) entry which is preliminary data.</text>
</comment>
<keyword evidence="1" id="KW-0175">Coiled coil</keyword>
<dbReference type="EMBL" id="JAJJMA010158555">
    <property type="protein sequence ID" value="MCL7035586.1"/>
    <property type="molecule type" value="Genomic_DNA"/>
</dbReference>
<accession>A0AA41V956</accession>
<dbReference type="InterPro" id="IPR051886">
    <property type="entry name" value="Seed_Dev/Stress_Resp_Reg"/>
</dbReference>
<dbReference type="AlphaFoldDB" id="A0AA41V956"/>
<evidence type="ECO:0000313" key="4">
    <source>
        <dbReference type="Proteomes" id="UP001177140"/>
    </source>
</evidence>
<protein>
    <recommendedName>
        <fullName evidence="2">DOG1 domain-containing protein</fullName>
    </recommendedName>
</protein>
<evidence type="ECO:0000259" key="2">
    <source>
        <dbReference type="PROSITE" id="PS51806"/>
    </source>
</evidence>
<dbReference type="PANTHER" id="PTHR46354:SF13">
    <property type="entry name" value="PROTEIN DOG1-LIKE 4"/>
    <property type="match status" value="1"/>
</dbReference>
<name>A0AA41V956_PAPNU</name>
<dbReference type="PANTHER" id="PTHR46354">
    <property type="entry name" value="DOG1 DOMAIN-CONTAINING PROTEIN"/>
    <property type="match status" value="1"/>
</dbReference>
<dbReference type="GO" id="GO:0043565">
    <property type="term" value="F:sequence-specific DNA binding"/>
    <property type="evidence" value="ECO:0007669"/>
    <property type="project" value="InterPro"/>
</dbReference>
<proteinExistence type="predicted"/>
<dbReference type="GO" id="GO:0006351">
    <property type="term" value="P:DNA-templated transcription"/>
    <property type="evidence" value="ECO:0007669"/>
    <property type="project" value="InterPro"/>
</dbReference>
<organism evidence="3 4">
    <name type="scientific">Papaver nudicaule</name>
    <name type="common">Iceland poppy</name>
    <dbReference type="NCBI Taxonomy" id="74823"/>
    <lineage>
        <taxon>Eukaryota</taxon>
        <taxon>Viridiplantae</taxon>
        <taxon>Streptophyta</taxon>
        <taxon>Embryophyta</taxon>
        <taxon>Tracheophyta</taxon>
        <taxon>Spermatophyta</taxon>
        <taxon>Magnoliopsida</taxon>
        <taxon>Ranunculales</taxon>
        <taxon>Papaveraceae</taxon>
        <taxon>Papaveroideae</taxon>
        <taxon>Papaver</taxon>
    </lineage>
</organism>
<dbReference type="PROSITE" id="PS51806">
    <property type="entry name" value="DOG1"/>
    <property type="match status" value="1"/>
</dbReference>
<keyword evidence="4" id="KW-1185">Reference proteome</keyword>
<sequence length="236" mass="28127">MSSHWNSSSFQFFFEGWLVRQEHYLDELATTITESNIYEKHDSDLRDLIERVLAHYQQYYEAKSLLSKQDVFILFSPVWFSTLEKSFLWITGFRPCLAIRIVRNSVNDLSDEQVEMLEKLRREIKGEEKELDEDLIRIQESLAAPPFSEIARRFGRVVMSDDNGRRRRHKEEEFMGMLTSHMEILVKRADFLRMKITLKVIEILNSVQTVRFFTAVGKLQLRIRKLGFQRDAQRNR</sequence>
<evidence type="ECO:0000256" key="1">
    <source>
        <dbReference type="SAM" id="Coils"/>
    </source>
</evidence>